<feature type="signal peptide" evidence="9">
    <location>
        <begin position="1"/>
        <end position="21"/>
    </location>
</feature>
<feature type="domain" description="TonB-dependent receptor plug" evidence="10">
    <location>
        <begin position="116"/>
        <end position="231"/>
    </location>
</feature>
<evidence type="ECO:0000256" key="1">
    <source>
        <dbReference type="ARBA" id="ARBA00004571"/>
    </source>
</evidence>
<keyword evidence="3 8" id="KW-1134">Transmembrane beta strand</keyword>
<reference evidence="11 12" key="1">
    <citation type="submission" date="2019-04" db="EMBL/GenBank/DDBJ databases">
        <title>Pedobacter sp. RP-3-15 sp. nov., isolated from Arctic soil.</title>
        <authorList>
            <person name="Dahal R.H."/>
            <person name="Kim D.-U."/>
        </authorList>
    </citation>
    <scope>NUCLEOTIDE SEQUENCE [LARGE SCALE GENOMIC DNA]</scope>
    <source>
        <strain evidence="11 12">RP-3-15</strain>
    </source>
</reference>
<dbReference type="EMBL" id="SWBQ01000004">
    <property type="protein sequence ID" value="TKC05119.1"/>
    <property type="molecule type" value="Genomic_DNA"/>
</dbReference>
<comment type="subcellular location">
    <subcellularLocation>
        <location evidence="1 8">Cell outer membrane</location>
        <topology evidence="1 8">Multi-pass membrane protein</topology>
    </subcellularLocation>
</comment>
<gene>
    <name evidence="11" type="ORF">FA047_15265</name>
</gene>
<organism evidence="11 12">
    <name type="scientific">Pedobacter frigoris</name>
    <dbReference type="NCBI Taxonomy" id="2571272"/>
    <lineage>
        <taxon>Bacteria</taxon>
        <taxon>Pseudomonadati</taxon>
        <taxon>Bacteroidota</taxon>
        <taxon>Sphingobacteriia</taxon>
        <taxon>Sphingobacteriales</taxon>
        <taxon>Sphingobacteriaceae</taxon>
        <taxon>Pedobacter</taxon>
    </lineage>
</organism>
<dbReference type="InterPro" id="IPR012910">
    <property type="entry name" value="Plug_dom"/>
</dbReference>
<evidence type="ECO:0000256" key="4">
    <source>
        <dbReference type="ARBA" id="ARBA00022692"/>
    </source>
</evidence>
<evidence type="ECO:0000313" key="12">
    <source>
        <dbReference type="Proteomes" id="UP000307244"/>
    </source>
</evidence>
<dbReference type="InterPro" id="IPR036942">
    <property type="entry name" value="Beta-barrel_TonB_sf"/>
</dbReference>
<evidence type="ECO:0000256" key="5">
    <source>
        <dbReference type="ARBA" id="ARBA00022729"/>
    </source>
</evidence>
<evidence type="ECO:0000256" key="3">
    <source>
        <dbReference type="ARBA" id="ARBA00022452"/>
    </source>
</evidence>
<dbReference type="InterPro" id="IPR023996">
    <property type="entry name" value="TonB-dep_OMP_SusC/RagA"/>
</dbReference>
<dbReference type="RefSeq" id="WP_136836938.1">
    <property type="nucleotide sequence ID" value="NZ_SWBQ01000004.1"/>
</dbReference>
<name>A0A4V5NZ13_9SPHI</name>
<evidence type="ECO:0000313" key="11">
    <source>
        <dbReference type="EMBL" id="TKC05119.1"/>
    </source>
</evidence>
<protein>
    <submittedName>
        <fullName evidence="11">SusC/RagA family TonB-linked outer membrane protein</fullName>
    </submittedName>
</protein>
<keyword evidence="5 9" id="KW-0732">Signal</keyword>
<keyword evidence="2 8" id="KW-0813">Transport</keyword>
<dbReference type="Proteomes" id="UP000307244">
    <property type="component" value="Unassembled WGS sequence"/>
</dbReference>
<dbReference type="SUPFAM" id="SSF49464">
    <property type="entry name" value="Carboxypeptidase regulatory domain-like"/>
    <property type="match status" value="1"/>
</dbReference>
<dbReference type="Pfam" id="PF07715">
    <property type="entry name" value="Plug"/>
    <property type="match status" value="1"/>
</dbReference>
<dbReference type="InterPro" id="IPR008969">
    <property type="entry name" value="CarboxyPept-like_regulatory"/>
</dbReference>
<evidence type="ECO:0000256" key="2">
    <source>
        <dbReference type="ARBA" id="ARBA00022448"/>
    </source>
</evidence>
<dbReference type="Gene3D" id="2.40.170.20">
    <property type="entry name" value="TonB-dependent receptor, beta-barrel domain"/>
    <property type="match status" value="1"/>
</dbReference>
<dbReference type="GO" id="GO:0044718">
    <property type="term" value="P:siderophore transmembrane transport"/>
    <property type="evidence" value="ECO:0007669"/>
    <property type="project" value="TreeGrafter"/>
</dbReference>
<evidence type="ECO:0000256" key="6">
    <source>
        <dbReference type="ARBA" id="ARBA00023136"/>
    </source>
</evidence>
<dbReference type="Gene3D" id="2.170.130.10">
    <property type="entry name" value="TonB-dependent receptor, plug domain"/>
    <property type="match status" value="1"/>
</dbReference>
<dbReference type="NCBIfam" id="TIGR04057">
    <property type="entry name" value="SusC_RagA_signa"/>
    <property type="match status" value="1"/>
</dbReference>
<dbReference type="OrthoDB" id="9768177at2"/>
<evidence type="ECO:0000256" key="9">
    <source>
        <dbReference type="SAM" id="SignalP"/>
    </source>
</evidence>
<dbReference type="SUPFAM" id="SSF56935">
    <property type="entry name" value="Porins"/>
    <property type="match status" value="1"/>
</dbReference>
<dbReference type="PANTHER" id="PTHR30069">
    <property type="entry name" value="TONB-DEPENDENT OUTER MEMBRANE RECEPTOR"/>
    <property type="match status" value="1"/>
</dbReference>
<dbReference type="NCBIfam" id="TIGR04056">
    <property type="entry name" value="OMP_RagA_SusC"/>
    <property type="match status" value="1"/>
</dbReference>
<evidence type="ECO:0000256" key="8">
    <source>
        <dbReference type="PROSITE-ProRule" id="PRU01360"/>
    </source>
</evidence>
<sequence length="1007" mass="110542">MKRKILMLFLSTFLLVAQAIAQQITVTGKVTSADDKLTMPGVSVRIKGGAAAVQTNADGAYSIRAAKGDVLVFSYVGFEVQEITVADAAVIDVALKTDSKSLNEVVVTALGIERNKKTLTYSVQTVKGNDLRDANQSNIINGLQGQIAGAQITSSGGSPGLPSEIILRGVSSLTGDNQPLMIVDGIRVSNASSDGTINRLADFNPEDIEDISVLKGAAASALYGIDAASGALIITTKKGKAGSMQINGSYKGFLETLGKVPEQQSLFTTGLGGVYDETSTSSWGRRFRSDELIYNNIERFFGTGFINDVNLNVNGGSERYNYYMSGNYRDGSSIIPNTNSDKLSFLIKGSAKLAKNLELGASANYINNNIQEGIVGGTSGGYANNIYLYPRRFDINRYEQPNGEPFYEYYDNTGADETVIMSPMWGVMKNPRITGTQRVVINGNLNYKVNDWINLSYRIGQDFYNQEFSNITVEGTPSYMNGRLRETKGNYKYSTNIFNSTFDRQLIKDLRATLILGASSEYYEAKTNSFTGENFIVPGIYSVNNIERNNLTVTEGFPRRRRYAVYGDFKLDYKSIVSVGVTGRNDWTSTLARANRSFYSPSFSGSFSFSELFENRSSWFGKLRASYAKVGKDAPIYRTNTNLLQNQGVGGGYQNDPTGGNLDLVAETTKETEFGLELRLFKNRLTVESAYYIKESHDQIITARVPLTTGFVIKAFNAGSLRNRGFELSLSGSPVKTSDFDWNVTLNAWKNTSKMLKFPGQIEVFPYTFGQPYTAAIAGSMINMPVLGIIGTDYKKNADGYTIVDDTGYPVINSENSQLYLGNREPKFNIGFLNKFKYKDISLSFLWDFRFGGDVYNATRLGMISRGIAKDIGEYRDQMMVFNGVVQQPDGSFVKNTKEVAADYAFFTNRYTPVGSNFIETVNWARVRYITLGYTVPKSLSQKLRVSRLSIELSAQNPFLITNYSGGDPEVNSAGPNAGGGGGSTMGVDYGNIPISKTYSLGLSVGF</sequence>
<keyword evidence="4 8" id="KW-0812">Transmembrane</keyword>
<proteinExistence type="inferred from homology"/>
<accession>A0A4V5NZ13</accession>
<keyword evidence="12" id="KW-1185">Reference proteome</keyword>
<dbReference type="Pfam" id="PF13715">
    <property type="entry name" value="CarbopepD_reg_2"/>
    <property type="match status" value="1"/>
</dbReference>
<dbReference type="InterPro" id="IPR023997">
    <property type="entry name" value="TonB-dep_OMP_SusC/RagA_CS"/>
</dbReference>
<dbReference type="PANTHER" id="PTHR30069:SF53">
    <property type="entry name" value="COLICIN I RECEPTOR-RELATED"/>
    <property type="match status" value="1"/>
</dbReference>
<dbReference type="PROSITE" id="PS52016">
    <property type="entry name" value="TONB_DEPENDENT_REC_3"/>
    <property type="match status" value="1"/>
</dbReference>
<evidence type="ECO:0000259" key="10">
    <source>
        <dbReference type="Pfam" id="PF07715"/>
    </source>
</evidence>
<feature type="chain" id="PRO_5020603176" evidence="9">
    <location>
        <begin position="22"/>
        <end position="1007"/>
    </location>
</feature>
<dbReference type="GO" id="GO:0009279">
    <property type="term" value="C:cell outer membrane"/>
    <property type="evidence" value="ECO:0007669"/>
    <property type="project" value="UniProtKB-SubCell"/>
</dbReference>
<dbReference type="InterPro" id="IPR039426">
    <property type="entry name" value="TonB-dep_rcpt-like"/>
</dbReference>
<dbReference type="Gene3D" id="2.60.40.1120">
    <property type="entry name" value="Carboxypeptidase-like, regulatory domain"/>
    <property type="match status" value="1"/>
</dbReference>
<comment type="similarity">
    <text evidence="8">Belongs to the TonB-dependent receptor family.</text>
</comment>
<evidence type="ECO:0000256" key="7">
    <source>
        <dbReference type="ARBA" id="ARBA00023237"/>
    </source>
</evidence>
<keyword evidence="6 8" id="KW-0472">Membrane</keyword>
<keyword evidence="7 8" id="KW-0998">Cell outer membrane</keyword>
<dbReference type="InterPro" id="IPR037066">
    <property type="entry name" value="Plug_dom_sf"/>
</dbReference>
<dbReference type="AlphaFoldDB" id="A0A4V5NZ13"/>
<comment type="caution">
    <text evidence="11">The sequence shown here is derived from an EMBL/GenBank/DDBJ whole genome shotgun (WGS) entry which is preliminary data.</text>
</comment>
<dbReference type="GO" id="GO:0015344">
    <property type="term" value="F:siderophore uptake transmembrane transporter activity"/>
    <property type="evidence" value="ECO:0007669"/>
    <property type="project" value="TreeGrafter"/>
</dbReference>